<comment type="caution">
    <text evidence="1">The sequence shown here is derived from an EMBL/GenBank/DDBJ whole genome shotgun (WGS) entry which is preliminary data.</text>
</comment>
<organism evidence="1">
    <name type="scientific">Oscillatoriales cyanobacterium SpSt-418</name>
    <dbReference type="NCBI Taxonomy" id="2282169"/>
    <lineage>
        <taxon>Bacteria</taxon>
        <taxon>Bacillati</taxon>
        <taxon>Cyanobacteriota</taxon>
        <taxon>Cyanophyceae</taxon>
        <taxon>Oscillatoriophycideae</taxon>
        <taxon>Oscillatoriales</taxon>
    </lineage>
</organism>
<reference evidence="1" key="1">
    <citation type="journal article" date="2020" name="mSystems">
        <title>Genome- and Community-Level Interaction Insights into Carbon Utilization and Element Cycling Functions of Hydrothermarchaeota in Hydrothermal Sediment.</title>
        <authorList>
            <person name="Zhou Z."/>
            <person name="Liu Y."/>
            <person name="Xu W."/>
            <person name="Pan J."/>
            <person name="Luo Z.H."/>
            <person name="Li M."/>
        </authorList>
    </citation>
    <scope>NUCLEOTIDE SEQUENCE [LARGE SCALE GENOMIC DNA]</scope>
    <source>
        <strain evidence="1">SpSt-418</strain>
    </source>
</reference>
<dbReference type="EMBL" id="DSRU01000409">
    <property type="protein sequence ID" value="HFN01435.1"/>
    <property type="molecule type" value="Genomic_DNA"/>
</dbReference>
<protein>
    <submittedName>
        <fullName evidence="1">Uncharacterized protein</fullName>
    </submittedName>
</protein>
<sequence>MSTQDQELIPKSVLLRLLKDPFERLTDLQFWNGQLPPDFLMELPLPVDAKIIGTIVRYQGRSSEVILDAPQSQRQIHEFYANVLPASGWTLSEQEPPSPGFQTTTPGGFEYPTIYCHSEQQRSLTLEADQNGDDPTDIRLRLDLDFSACATRAEIAQSRTWNQEFYFPMPSLTLPENVQISQSRLERGGDKNNITLLSSAQINTTKSQEPLFCDYAEQLVNAGWSHQHKVTIEQSISSFWLIKDVQGNAWQGMFKLTQIEGQPNEYAASLLIWQ</sequence>
<proteinExistence type="predicted"/>
<evidence type="ECO:0000313" key="1">
    <source>
        <dbReference type="EMBL" id="HFN01435.1"/>
    </source>
</evidence>
<dbReference type="AlphaFoldDB" id="A0A7C3PJH3"/>
<name>A0A7C3PJH3_9CYAN</name>
<accession>A0A7C3PJH3</accession>
<gene>
    <name evidence="1" type="ORF">ENR64_27555</name>
</gene>